<gene>
    <name evidence="1" type="ORF">I7I53_05241</name>
</gene>
<organism evidence="1 2">
    <name type="scientific">Ajellomyces capsulatus (strain H88)</name>
    <name type="common">Darling's disease fungus</name>
    <name type="synonym">Histoplasma capsulatum</name>
    <dbReference type="NCBI Taxonomy" id="544711"/>
    <lineage>
        <taxon>Eukaryota</taxon>
        <taxon>Fungi</taxon>
        <taxon>Dikarya</taxon>
        <taxon>Ascomycota</taxon>
        <taxon>Pezizomycotina</taxon>
        <taxon>Eurotiomycetes</taxon>
        <taxon>Eurotiomycetidae</taxon>
        <taxon>Onygenales</taxon>
        <taxon>Ajellomycetaceae</taxon>
        <taxon>Histoplasma</taxon>
    </lineage>
</organism>
<sequence length="109" mass="12209">MASQDSFIVLSKKIFLATPMAHLSQPKRCLSNHQNIPRSSFFFISLHRWCSAQRCGSSFAVISQPFIKPPRCNSPPTPAFTIFPPYGSAKMHDLPPTLTWAKSNDQCVN</sequence>
<dbReference type="Proteomes" id="UP000663419">
    <property type="component" value="Chromosome 5"/>
</dbReference>
<accession>A0A8A1LS63</accession>
<reference evidence="1" key="1">
    <citation type="submission" date="2021-01" db="EMBL/GenBank/DDBJ databases">
        <title>Chromosome-level genome assembly of a human fungal pathogen reveals clustering of transcriptionally co-regulated genes.</title>
        <authorList>
            <person name="Voorhies M."/>
            <person name="Cohen S."/>
            <person name="Shea T.P."/>
            <person name="Petrus S."/>
            <person name="Munoz J.F."/>
            <person name="Poplawski S."/>
            <person name="Goldman W.E."/>
            <person name="Michael T."/>
            <person name="Cuomo C.A."/>
            <person name="Sil A."/>
            <person name="Beyhan S."/>
        </authorList>
    </citation>
    <scope>NUCLEOTIDE SEQUENCE</scope>
    <source>
        <strain evidence="1">H88</strain>
    </source>
</reference>
<evidence type="ECO:0000313" key="2">
    <source>
        <dbReference type="Proteomes" id="UP000663419"/>
    </source>
</evidence>
<protein>
    <submittedName>
        <fullName evidence="1">Uncharacterized protein</fullName>
    </submittedName>
</protein>
<dbReference type="EMBL" id="CP069106">
    <property type="protein sequence ID" value="QSS56896.1"/>
    <property type="molecule type" value="Genomic_DNA"/>
</dbReference>
<name>A0A8A1LS63_AJEC8</name>
<evidence type="ECO:0000313" key="1">
    <source>
        <dbReference type="EMBL" id="QSS56896.1"/>
    </source>
</evidence>
<dbReference type="VEuPathDB" id="FungiDB:I7I53_05241"/>
<proteinExistence type="predicted"/>
<dbReference type="AlphaFoldDB" id="A0A8A1LS63"/>